<sequence length="166" mass="19172">MQEDDYDGYPRRRYPQQVPAFGSWDCFQDVDDLSRCFEAARQAGYICYAAAADRGDLYQDHVVVSPPTMIVVPRPVAKAGGEKSWVSSGHDDDDDDGVVVDMDMDRRRWRNPKPVDEDLYKISPQLHHSIIETDHHRRTWTRTRKKKKKKGLWRVFTSCLVPCASS</sequence>
<organism evidence="1 2">
    <name type="scientific">Melastoma candidum</name>
    <dbReference type="NCBI Taxonomy" id="119954"/>
    <lineage>
        <taxon>Eukaryota</taxon>
        <taxon>Viridiplantae</taxon>
        <taxon>Streptophyta</taxon>
        <taxon>Embryophyta</taxon>
        <taxon>Tracheophyta</taxon>
        <taxon>Spermatophyta</taxon>
        <taxon>Magnoliopsida</taxon>
        <taxon>eudicotyledons</taxon>
        <taxon>Gunneridae</taxon>
        <taxon>Pentapetalae</taxon>
        <taxon>rosids</taxon>
        <taxon>malvids</taxon>
        <taxon>Myrtales</taxon>
        <taxon>Melastomataceae</taxon>
        <taxon>Melastomatoideae</taxon>
        <taxon>Melastomateae</taxon>
        <taxon>Melastoma</taxon>
    </lineage>
</organism>
<proteinExistence type="predicted"/>
<name>A0ACB9N062_9MYRT</name>
<dbReference type="Proteomes" id="UP001057402">
    <property type="component" value="Chromosome 8"/>
</dbReference>
<dbReference type="EMBL" id="CM042887">
    <property type="protein sequence ID" value="KAI4329908.1"/>
    <property type="molecule type" value="Genomic_DNA"/>
</dbReference>
<gene>
    <name evidence="1" type="ORF">MLD38_028240</name>
</gene>
<protein>
    <submittedName>
        <fullName evidence="1">Uncharacterized protein</fullName>
    </submittedName>
</protein>
<reference evidence="2" key="1">
    <citation type="journal article" date="2023" name="Front. Plant Sci.">
        <title>Chromosomal-level genome assembly of Melastoma candidum provides insights into trichome evolution.</title>
        <authorList>
            <person name="Zhong Y."/>
            <person name="Wu W."/>
            <person name="Sun C."/>
            <person name="Zou P."/>
            <person name="Liu Y."/>
            <person name="Dai S."/>
            <person name="Zhou R."/>
        </authorList>
    </citation>
    <scope>NUCLEOTIDE SEQUENCE [LARGE SCALE GENOMIC DNA]</scope>
</reference>
<comment type="caution">
    <text evidence="1">The sequence shown here is derived from an EMBL/GenBank/DDBJ whole genome shotgun (WGS) entry which is preliminary data.</text>
</comment>
<keyword evidence="2" id="KW-1185">Reference proteome</keyword>
<evidence type="ECO:0000313" key="2">
    <source>
        <dbReference type="Proteomes" id="UP001057402"/>
    </source>
</evidence>
<evidence type="ECO:0000313" key="1">
    <source>
        <dbReference type="EMBL" id="KAI4329908.1"/>
    </source>
</evidence>
<accession>A0ACB9N062</accession>